<dbReference type="FunFam" id="1.10.10.10:FF:000001">
    <property type="entry name" value="LysR family transcriptional regulator"/>
    <property type="match status" value="1"/>
</dbReference>
<accession>A0A1C6U845</accession>
<dbReference type="PRINTS" id="PR00039">
    <property type="entry name" value="HTHLYSR"/>
</dbReference>
<dbReference type="EMBL" id="FMHY01000002">
    <property type="protein sequence ID" value="SCL50144.1"/>
    <property type="molecule type" value="Genomic_DNA"/>
</dbReference>
<sequence>MSNNRHADDSQPEVVEGLDLGSVRAFLAVTDDRYFGEAAARLGISQQAVSKRVAALEHVLRVRLFTRTPRGAALTIDGQAFLPHARAMIQLAERAVSSVRPGRRALRVDVLNRRIGPAGLLRDFHQVHPETELDVVTLVESDAAAAIAAVEAGTIDATFRAVTVPVRELPAGIRAARVLDDPHQLLTGPGHPLAAASHITMADLTGQRIWIPGIAPGTEWAAYYDDLGAEFGLTIERIGPNFGTDHLLDVLAESPTLASLVGKLTRMLWPANYDLRRIPILNPTPVYPHYLIWHRDNPHPALAMLRSYIRSAPHRHQPGDVWVPKWAARPSAP</sequence>
<dbReference type="InterPro" id="IPR036388">
    <property type="entry name" value="WH-like_DNA-bd_sf"/>
</dbReference>
<proteinExistence type="inferred from homology"/>
<dbReference type="GO" id="GO:0032993">
    <property type="term" value="C:protein-DNA complex"/>
    <property type="evidence" value="ECO:0007669"/>
    <property type="project" value="TreeGrafter"/>
</dbReference>
<dbReference type="GO" id="GO:0003700">
    <property type="term" value="F:DNA-binding transcription factor activity"/>
    <property type="evidence" value="ECO:0007669"/>
    <property type="project" value="InterPro"/>
</dbReference>
<keyword evidence="4" id="KW-0804">Transcription</keyword>
<dbReference type="Pfam" id="PF00126">
    <property type="entry name" value="HTH_1"/>
    <property type="match status" value="1"/>
</dbReference>
<comment type="similarity">
    <text evidence="1">Belongs to the LysR transcriptional regulatory family.</text>
</comment>
<dbReference type="InterPro" id="IPR000847">
    <property type="entry name" value="LysR_HTH_N"/>
</dbReference>
<keyword evidence="7" id="KW-1185">Reference proteome</keyword>
<dbReference type="STRING" id="227316.GA0070604_2060"/>
<evidence type="ECO:0000313" key="7">
    <source>
        <dbReference type="Proteomes" id="UP000199696"/>
    </source>
</evidence>
<evidence type="ECO:0000256" key="3">
    <source>
        <dbReference type="ARBA" id="ARBA00023125"/>
    </source>
</evidence>
<dbReference type="OrthoDB" id="3828349at2"/>
<gene>
    <name evidence="6" type="ORF">GA0070604_2060</name>
</gene>
<evidence type="ECO:0000256" key="2">
    <source>
        <dbReference type="ARBA" id="ARBA00023015"/>
    </source>
</evidence>
<dbReference type="PROSITE" id="PS50931">
    <property type="entry name" value="HTH_LYSR"/>
    <property type="match status" value="1"/>
</dbReference>
<protein>
    <submittedName>
        <fullName evidence="6">DNA-binding transcriptional regulator, LysR family</fullName>
    </submittedName>
</protein>
<dbReference type="Proteomes" id="UP000199696">
    <property type="component" value="Unassembled WGS sequence"/>
</dbReference>
<reference evidence="7" key="1">
    <citation type="submission" date="2016-06" db="EMBL/GenBank/DDBJ databases">
        <authorList>
            <person name="Varghese N."/>
            <person name="Submissions Spin"/>
        </authorList>
    </citation>
    <scope>NUCLEOTIDE SEQUENCE [LARGE SCALE GENOMIC DNA]</scope>
    <source>
        <strain evidence="7">DSM 44814</strain>
    </source>
</reference>
<dbReference type="SUPFAM" id="SSF46785">
    <property type="entry name" value="Winged helix' DNA-binding domain"/>
    <property type="match status" value="1"/>
</dbReference>
<name>A0A1C6U845_9ACTN</name>
<organism evidence="6 7">
    <name type="scientific">Micromonospora eburnea</name>
    <dbReference type="NCBI Taxonomy" id="227316"/>
    <lineage>
        <taxon>Bacteria</taxon>
        <taxon>Bacillati</taxon>
        <taxon>Actinomycetota</taxon>
        <taxon>Actinomycetes</taxon>
        <taxon>Micromonosporales</taxon>
        <taxon>Micromonosporaceae</taxon>
        <taxon>Micromonospora</taxon>
    </lineage>
</organism>
<dbReference type="AlphaFoldDB" id="A0A1C6U845"/>
<dbReference type="Gene3D" id="3.40.190.10">
    <property type="entry name" value="Periplasmic binding protein-like II"/>
    <property type="match status" value="2"/>
</dbReference>
<keyword evidence="2" id="KW-0805">Transcription regulation</keyword>
<dbReference type="Pfam" id="PF03466">
    <property type="entry name" value="LysR_substrate"/>
    <property type="match status" value="1"/>
</dbReference>
<evidence type="ECO:0000259" key="5">
    <source>
        <dbReference type="PROSITE" id="PS50931"/>
    </source>
</evidence>
<dbReference type="SUPFAM" id="SSF53850">
    <property type="entry name" value="Periplasmic binding protein-like II"/>
    <property type="match status" value="1"/>
</dbReference>
<dbReference type="Gene3D" id="1.10.10.10">
    <property type="entry name" value="Winged helix-like DNA-binding domain superfamily/Winged helix DNA-binding domain"/>
    <property type="match status" value="1"/>
</dbReference>
<dbReference type="InterPro" id="IPR005119">
    <property type="entry name" value="LysR_subst-bd"/>
</dbReference>
<feature type="domain" description="HTH lysR-type" evidence="5">
    <location>
        <begin position="18"/>
        <end position="75"/>
    </location>
</feature>
<dbReference type="InterPro" id="IPR036390">
    <property type="entry name" value="WH_DNA-bd_sf"/>
</dbReference>
<keyword evidence="3 6" id="KW-0238">DNA-binding</keyword>
<dbReference type="GO" id="GO:0003677">
    <property type="term" value="F:DNA binding"/>
    <property type="evidence" value="ECO:0007669"/>
    <property type="project" value="UniProtKB-KW"/>
</dbReference>
<dbReference type="PANTHER" id="PTHR30346:SF0">
    <property type="entry name" value="HCA OPERON TRANSCRIPTIONAL ACTIVATOR HCAR"/>
    <property type="match status" value="1"/>
</dbReference>
<dbReference type="RefSeq" id="WP_091117727.1">
    <property type="nucleotide sequence ID" value="NZ_FMHY01000002.1"/>
</dbReference>
<evidence type="ECO:0000256" key="4">
    <source>
        <dbReference type="ARBA" id="ARBA00023163"/>
    </source>
</evidence>
<evidence type="ECO:0000256" key="1">
    <source>
        <dbReference type="ARBA" id="ARBA00009437"/>
    </source>
</evidence>
<dbReference type="PANTHER" id="PTHR30346">
    <property type="entry name" value="TRANSCRIPTIONAL DUAL REGULATOR HCAR-RELATED"/>
    <property type="match status" value="1"/>
</dbReference>
<evidence type="ECO:0000313" key="6">
    <source>
        <dbReference type="EMBL" id="SCL50144.1"/>
    </source>
</evidence>